<reference evidence="2 3" key="1">
    <citation type="submission" date="2014-12" db="EMBL/GenBank/DDBJ databases">
        <title>Complete genome sequence of Bifidobacterium longum subsp. infantis BT1.</title>
        <authorList>
            <person name="Kim J.F."/>
            <person name="Kwak M.-J."/>
        </authorList>
    </citation>
    <scope>NUCLEOTIDE SEQUENCE [LARGE SCALE GENOMIC DNA]</scope>
    <source>
        <strain evidence="2 3">BT1</strain>
    </source>
</reference>
<dbReference type="Proteomes" id="UP000067206">
    <property type="component" value="Chromosome"/>
</dbReference>
<feature type="region of interest" description="Disordered" evidence="1">
    <location>
        <begin position="1"/>
        <end position="27"/>
    </location>
</feature>
<proteinExistence type="predicted"/>
<accession>A0A0M4LWA4</accession>
<gene>
    <name evidence="2" type="ORF">RY67_1964</name>
</gene>
<dbReference type="AlphaFoldDB" id="A0A0M4LWA4"/>
<dbReference type="EMBL" id="CP010411">
    <property type="protein sequence ID" value="ALE09964.1"/>
    <property type="molecule type" value="Genomic_DNA"/>
</dbReference>
<sequence length="41" mass="4453">MDRGKPPTFHKPPFAKYPAGPGTGSTRLSVCGIRLRIKQAD</sequence>
<evidence type="ECO:0000256" key="1">
    <source>
        <dbReference type="SAM" id="MobiDB-lite"/>
    </source>
</evidence>
<protein>
    <submittedName>
        <fullName evidence="2">Uncharacterized protein</fullName>
    </submittedName>
</protein>
<name>A0A0M4LWA4_BIFLI</name>
<dbReference type="PATRIC" id="fig|1682.24.peg.1910"/>
<evidence type="ECO:0000313" key="3">
    <source>
        <dbReference type="Proteomes" id="UP000067206"/>
    </source>
</evidence>
<organism evidence="2 3">
    <name type="scientific">Bifidobacterium longum subsp. infantis</name>
    <dbReference type="NCBI Taxonomy" id="1682"/>
    <lineage>
        <taxon>Bacteria</taxon>
        <taxon>Bacillati</taxon>
        <taxon>Actinomycetota</taxon>
        <taxon>Actinomycetes</taxon>
        <taxon>Bifidobacteriales</taxon>
        <taxon>Bifidobacteriaceae</taxon>
        <taxon>Bifidobacterium</taxon>
    </lineage>
</organism>
<evidence type="ECO:0000313" key="2">
    <source>
        <dbReference type="EMBL" id="ALE09964.1"/>
    </source>
</evidence>